<dbReference type="InterPro" id="IPR050498">
    <property type="entry name" value="Ycf3"/>
</dbReference>
<evidence type="ECO:0000256" key="3">
    <source>
        <dbReference type="PROSITE-ProRule" id="PRU00339"/>
    </source>
</evidence>
<feature type="region of interest" description="Disordered" evidence="4">
    <location>
        <begin position="113"/>
        <end position="132"/>
    </location>
</feature>
<dbReference type="InterPro" id="IPR011990">
    <property type="entry name" value="TPR-like_helical_dom_sf"/>
</dbReference>
<dbReference type="InterPro" id="IPR019734">
    <property type="entry name" value="TPR_rpt"/>
</dbReference>
<dbReference type="EMBL" id="BAAACA010000016">
    <property type="protein sequence ID" value="GAA0601327.1"/>
    <property type="molecule type" value="Genomic_DNA"/>
</dbReference>
<dbReference type="PROSITE" id="PS50005">
    <property type="entry name" value="TPR"/>
    <property type="match status" value="4"/>
</dbReference>
<proteinExistence type="predicted"/>
<dbReference type="InterPro" id="IPR041664">
    <property type="entry name" value="AAA_16"/>
</dbReference>
<dbReference type="Pfam" id="PF13191">
    <property type="entry name" value="AAA_16"/>
    <property type="match status" value="1"/>
</dbReference>
<keyword evidence="7" id="KW-1185">Reference proteome</keyword>
<feature type="repeat" description="TPR" evidence="3">
    <location>
        <begin position="600"/>
        <end position="633"/>
    </location>
</feature>
<dbReference type="Pfam" id="PF14559">
    <property type="entry name" value="TPR_19"/>
    <property type="match status" value="2"/>
</dbReference>
<evidence type="ECO:0000313" key="6">
    <source>
        <dbReference type="EMBL" id="GAA0601327.1"/>
    </source>
</evidence>
<reference evidence="6 7" key="1">
    <citation type="journal article" date="2019" name="Int. J. Syst. Evol. Microbiol.">
        <title>The Global Catalogue of Microorganisms (GCM) 10K type strain sequencing project: providing services to taxonomists for standard genome sequencing and annotation.</title>
        <authorList>
            <consortium name="The Broad Institute Genomics Platform"/>
            <consortium name="The Broad Institute Genome Sequencing Center for Infectious Disease"/>
            <person name="Wu L."/>
            <person name="Ma J."/>
        </authorList>
    </citation>
    <scope>NUCLEOTIDE SEQUENCE [LARGE SCALE GENOMIC DNA]</scope>
    <source>
        <strain evidence="6 7">JCM 5067</strain>
    </source>
</reference>
<dbReference type="SMART" id="SM00028">
    <property type="entry name" value="TPR"/>
    <property type="match status" value="11"/>
</dbReference>
<evidence type="ECO:0000256" key="4">
    <source>
        <dbReference type="SAM" id="MobiDB-lite"/>
    </source>
</evidence>
<dbReference type="InterPro" id="IPR027417">
    <property type="entry name" value="P-loop_NTPase"/>
</dbReference>
<dbReference type="Gene3D" id="3.40.50.300">
    <property type="entry name" value="P-loop containing nucleotide triphosphate hydrolases"/>
    <property type="match status" value="1"/>
</dbReference>
<dbReference type="Proteomes" id="UP001500668">
    <property type="component" value="Unassembled WGS sequence"/>
</dbReference>
<evidence type="ECO:0000256" key="1">
    <source>
        <dbReference type="ARBA" id="ARBA00022737"/>
    </source>
</evidence>
<feature type="repeat" description="TPR" evidence="3">
    <location>
        <begin position="736"/>
        <end position="769"/>
    </location>
</feature>
<dbReference type="PANTHER" id="PTHR44858:SF1">
    <property type="entry name" value="UDP-N-ACETYLGLUCOSAMINE--PEPTIDE N-ACETYLGLUCOSAMINYLTRANSFERASE SPINDLY-RELATED"/>
    <property type="match status" value="1"/>
</dbReference>
<feature type="repeat" description="TPR" evidence="3">
    <location>
        <begin position="907"/>
        <end position="940"/>
    </location>
</feature>
<accession>A0ABN1FZY6</accession>
<evidence type="ECO:0000256" key="2">
    <source>
        <dbReference type="ARBA" id="ARBA00022803"/>
    </source>
</evidence>
<evidence type="ECO:0000313" key="7">
    <source>
        <dbReference type="Proteomes" id="UP001500668"/>
    </source>
</evidence>
<dbReference type="Gene3D" id="1.25.40.10">
    <property type="entry name" value="Tetratricopeptide repeat domain"/>
    <property type="match status" value="5"/>
</dbReference>
<protein>
    <submittedName>
        <fullName evidence="6">Tetratricopeptide repeat protein</fullName>
    </submittedName>
</protein>
<evidence type="ECO:0000259" key="5">
    <source>
        <dbReference type="Pfam" id="PF13191"/>
    </source>
</evidence>
<keyword evidence="1" id="KW-0677">Repeat</keyword>
<gene>
    <name evidence="6" type="ORF">GCM10010394_33560</name>
</gene>
<keyword evidence="2 3" id="KW-0802">TPR repeat</keyword>
<dbReference type="PANTHER" id="PTHR44858">
    <property type="entry name" value="TETRATRICOPEPTIDE REPEAT PROTEIN 6"/>
    <property type="match status" value="1"/>
</dbReference>
<dbReference type="SUPFAM" id="SSF48452">
    <property type="entry name" value="TPR-like"/>
    <property type="match status" value="2"/>
</dbReference>
<comment type="caution">
    <text evidence="6">The sequence shown here is derived from an EMBL/GenBank/DDBJ whole genome shotgun (WGS) entry which is preliminary data.</text>
</comment>
<dbReference type="Pfam" id="PF13432">
    <property type="entry name" value="TPR_16"/>
    <property type="match status" value="1"/>
</dbReference>
<name>A0ABN1FZY6_9ACTN</name>
<sequence>MQELIRRRRRAGFVGRRGELALFRENFEIPVDDERHRFVFHIHGAAGVGKTSLVRELEHTARERGALTAYADEAVNSVPETLAAICTHLARQGHPLKSLERLLATYRQRRYEAESATAPADPAGPAPSPGSTALAQASLAGLGMVPGVGILANGVDAQQLALGADRLRAALSARFGKQEDVQLVLDPVRVLTPVLVAELVRLADEAPWTVLFFDTYERTSPFLDTWLRDLVTTERYGALPSQVVLVLAGQRRLDPGCWADCADLVAELPLDLFTETEARQLLAAKGVVDEEVVRDVLRLSGRLPVLVSTLAQNPGDARAPGATAVDRFLKWEGDPVRRAAALACALPRRIDEDVFRAAVDEDAAGLYGWLRSLPFVSDHGGRAQYHGVVRAAMLGVQRTGSPQRWTACHQRLAEAVGARREAAGESLPARRLWRGEQWRELRLEESYHLLCARPGAALARMLRDGVDACDAGPAVARRWATTLAEAGEDADDEPLRRWGADCLAALADERGGVGEVMGLLLSRGGLSAEGRAAAHVVRAAGLRHEGSHQQALAELDQAIALDPGRARAYYGRAVAHNALHGAAAALPDLDRACELAPDDAYYIGYRGDIYRRLGRFEEALADLDRAVLLDPGDAWAPASRGQTRHQMGDLQSALADLDRALELNGDYVWALMRRAQVRRGLADQAGALADLERAERLSTDPAWVVGERADLLRSAGRHEEAVAEYARAFALDGQYAWALGSRALSLEALGRHEEALADFGRALEVEPGYTWALIMRARLRTELGDPEGALADLDLALEQAPDDEYALTWRGRVRRRLWRVAQARADLDRAVRLHASSAPPLVERSFLLADLGETEAELLDLDRAVALAGPRDRGILAVRGEAYWRAGRYEDALLDYAAAAEEDPADAVPVAGRGQVLLALGRHEEAYACLARAVLLDPGQGALHAAVASALLSLARPAEALAALDRALALDPEIGWAYGRRARVCLAAGGPAGPLLSHCLALLSGRVSGEARAASHRARGNFGAAASVAAPFSLDRALALARLGETPRWPGSGLVASCARGDWSRADELLSSGRGLSWEEAAGEAEGVEELGLWGGVDGGALSRRVRQAWHRVEAQATPPAP</sequence>
<organism evidence="6 7">
    <name type="scientific">Streptomyces crystallinus</name>
    <dbReference type="NCBI Taxonomy" id="68191"/>
    <lineage>
        <taxon>Bacteria</taxon>
        <taxon>Bacillati</taxon>
        <taxon>Actinomycetota</taxon>
        <taxon>Actinomycetes</taxon>
        <taxon>Kitasatosporales</taxon>
        <taxon>Streptomycetaceae</taxon>
        <taxon>Streptomyces</taxon>
    </lineage>
</organism>
<feature type="repeat" description="TPR" evidence="3">
    <location>
        <begin position="873"/>
        <end position="906"/>
    </location>
</feature>
<dbReference type="SUPFAM" id="SSF52540">
    <property type="entry name" value="P-loop containing nucleoside triphosphate hydrolases"/>
    <property type="match status" value="1"/>
</dbReference>
<dbReference type="Pfam" id="PF13414">
    <property type="entry name" value="TPR_11"/>
    <property type="match status" value="1"/>
</dbReference>
<feature type="domain" description="Orc1-like AAA ATPase" evidence="5">
    <location>
        <begin position="13"/>
        <end position="188"/>
    </location>
</feature>